<dbReference type="EC" id="2.7.7.65" evidence="2"/>
<dbReference type="NCBIfam" id="TIGR00254">
    <property type="entry name" value="GGDEF"/>
    <property type="match status" value="1"/>
</dbReference>
<dbReference type="InterPro" id="IPR000160">
    <property type="entry name" value="GGDEF_dom"/>
</dbReference>
<evidence type="ECO:0000259" key="9">
    <source>
        <dbReference type="PROSITE" id="PS50887"/>
    </source>
</evidence>
<gene>
    <name evidence="10" type="ORF">OU419_18140</name>
</gene>
<evidence type="ECO:0000256" key="7">
    <source>
        <dbReference type="ARBA" id="ARBA00034247"/>
    </source>
</evidence>
<dbReference type="InterPro" id="IPR029151">
    <property type="entry name" value="Sensor-like_sf"/>
</dbReference>
<dbReference type="SUPFAM" id="SSF103190">
    <property type="entry name" value="Sensory domain-like"/>
    <property type="match status" value="2"/>
</dbReference>
<dbReference type="PROSITE" id="PS50887">
    <property type="entry name" value="GGDEF"/>
    <property type="match status" value="1"/>
</dbReference>
<evidence type="ECO:0000256" key="1">
    <source>
        <dbReference type="ARBA" id="ARBA00004651"/>
    </source>
</evidence>
<sequence length="515" mass="55694">MIRERVVTLRGMLLVFVLLTTLATLCNSLFVAYQVQRDALIHSAREANSAYAAKVASSIGEFLNSAHRHLSYSTAILSRHMNDPQVIRAEAVRLQAQDAYFNSIAIVDATGKVLQAYPDALQIVGTTLRSEGILQALKERRPLVSQAYESVAGNLVVFISQPIVSPSGEFLGVVGGSVYIVKQSMLHTIISSHFHRDGTFAFVADANRRLLYHPNQSRLGELLGRSATVDAALRGESGAQEIVNYRGIPMLAGYAPVADANWAVVAQQPRELTLVTLRELMTSMLIGIIPASLVGLVLIWAGAALISHPLQQLAKGADKLSAPETTAKLREVKTWYAEAAAIRQALLTGVQLLQQKLGRLSHEAQSDPLTGLANRRAMDSALEVLTRANLHYSVLALDIDYFKRVNDTYGHDAGDEALKRVAAILRQYSRGEDLACRSGGEEFVLLLPDTPLETARGIAERIRGAVEAAEVPRVGHLTISIGAASGVGEPEAILKAADECLYRAKQSGRNRVVAG</sequence>
<dbReference type="Gene3D" id="3.30.450.20">
    <property type="entry name" value="PAS domain"/>
    <property type="match status" value="1"/>
</dbReference>
<dbReference type="PANTHER" id="PTHR45138">
    <property type="entry name" value="REGULATORY COMPONENTS OF SENSORY TRANSDUCTION SYSTEM"/>
    <property type="match status" value="1"/>
</dbReference>
<dbReference type="Gene3D" id="3.30.70.270">
    <property type="match status" value="1"/>
</dbReference>
<evidence type="ECO:0000256" key="2">
    <source>
        <dbReference type="ARBA" id="ARBA00012528"/>
    </source>
</evidence>
<reference evidence="10" key="1">
    <citation type="submission" date="2022-11" db="EMBL/GenBank/DDBJ databases">
        <title>Pseudomonas triclosanedens sp. nov., a triclosan degrader isolated from activated sludge.</title>
        <authorList>
            <person name="Yin Y."/>
            <person name="Lu Z."/>
        </authorList>
    </citation>
    <scope>NUCLEOTIDE SEQUENCE</scope>
    <source>
        <strain evidence="10">ZM23</strain>
    </source>
</reference>
<organism evidence="10 11">
    <name type="scientific">Pseudomonas triclosanedens</name>
    <dbReference type="NCBI Taxonomy" id="2961893"/>
    <lineage>
        <taxon>Bacteria</taxon>
        <taxon>Pseudomonadati</taxon>
        <taxon>Pseudomonadota</taxon>
        <taxon>Gammaproteobacteria</taxon>
        <taxon>Pseudomonadales</taxon>
        <taxon>Pseudomonadaceae</taxon>
        <taxon>Pseudomonas</taxon>
    </lineage>
</organism>
<dbReference type="EMBL" id="CP113432">
    <property type="protein sequence ID" value="WAI47691.1"/>
    <property type="molecule type" value="Genomic_DNA"/>
</dbReference>
<dbReference type="InterPro" id="IPR029787">
    <property type="entry name" value="Nucleotide_cyclase"/>
</dbReference>
<dbReference type="Pfam" id="PF00990">
    <property type="entry name" value="GGDEF"/>
    <property type="match status" value="1"/>
</dbReference>
<evidence type="ECO:0000256" key="3">
    <source>
        <dbReference type="ARBA" id="ARBA00022475"/>
    </source>
</evidence>
<dbReference type="Pfam" id="PF02743">
    <property type="entry name" value="dCache_1"/>
    <property type="match status" value="1"/>
</dbReference>
<keyword evidence="5 8" id="KW-1133">Transmembrane helix</keyword>
<evidence type="ECO:0000313" key="10">
    <source>
        <dbReference type="EMBL" id="WAI47691.1"/>
    </source>
</evidence>
<comment type="subcellular location">
    <subcellularLocation>
        <location evidence="1">Cell membrane</location>
        <topology evidence="1">Multi-pass membrane protein</topology>
    </subcellularLocation>
</comment>
<evidence type="ECO:0000313" key="11">
    <source>
        <dbReference type="Proteomes" id="UP001163624"/>
    </source>
</evidence>
<evidence type="ECO:0000256" key="4">
    <source>
        <dbReference type="ARBA" id="ARBA00022692"/>
    </source>
</evidence>
<feature type="transmembrane region" description="Helical" evidence="8">
    <location>
        <begin position="284"/>
        <end position="306"/>
    </location>
</feature>
<dbReference type="InterPro" id="IPR043128">
    <property type="entry name" value="Rev_trsase/Diguanyl_cyclase"/>
</dbReference>
<name>A0ABY6ZSB8_9PSED</name>
<evidence type="ECO:0000256" key="6">
    <source>
        <dbReference type="ARBA" id="ARBA00023136"/>
    </source>
</evidence>
<proteinExistence type="predicted"/>
<dbReference type="Proteomes" id="UP001163624">
    <property type="component" value="Chromosome"/>
</dbReference>
<evidence type="ECO:0000256" key="8">
    <source>
        <dbReference type="SAM" id="Phobius"/>
    </source>
</evidence>
<dbReference type="CDD" id="cd12912">
    <property type="entry name" value="PDC2_MCP_like"/>
    <property type="match status" value="1"/>
</dbReference>
<dbReference type="InterPro" id="IPR033479">
    <property type="entry name" value="dCache_1"/>
</dbReference>
<accession>A0ABY6ZSB8</accession>
<dbReference type="RefSeq" id="WP_254475593.1">
    <property type="nucleotide sequence ID" value="NZ_CP113432.1"/>
</dbReference>
<feature type="domain" description="GGDEF" evidence="9">
    <location>
        <begin position="390"/>
        <end position="515"/>
    </location>
</feature>
<comment type="catalytic activity">
    <reaction evidence="7">
        <text>2 GTP = 3',3'-c-di-GMP + 2 diphosphate</text>
        <dbReference type="Rhea" id="RHEA:24898"/>
        <dbReference type="ChEBI" id="CHEBI:33019"/>
        <dbReference type="ChEBI" id="CHEBI:37565"/>
        <dbReference type="ChEBI" id="CHEBI:58805"/>
        <dbReference type="EC" id="2.7.7.65"/>
    </reaction>
</comment>
<dbReference type="SUPFAM" id="SSF55073">
    <property type="entry name" value="Nucleotide cyclase"/>
    <property type="match status" value="1"/>
</dbReference>
<keyword evidence="11" id="KW-1185">Reference proteome</keyword>
<protein>
    <recommendedName>
        <fullName evidence="2">diguanylate cyclase</fullName>
        <ecNumber evidence="2">2.7.7.65</ecNumber>
    </recommendedName>
</protein>
<dbReference type="CDD" id="cd18773">
    <property type="entry name" value="PDC1_HK_sensor"/>
    <property type="match status" value="1"/>
</dbReference>
<dbReference type="CDD" id="cd01949">
    <property type="entry name" value="GGDEF"/>
    <property type="match status" value="1"/>
</dbReference>
<evidence type="ECO:0000256" key="5">
    <source>
        <dbReference type="ARBA" id="ARBA00022989"/>
    </source>
</evidence>
<dbReference type="PANTHER" id="PTHR45138:SF9">
    <property type="entry name" value="DIGUANYLATE CYCLASE DGCM-RELATED"/>
    <property type="match status" value="1"/>
</dbReference>
<keyword evidence="6 8" id="KW-0472">Membrane</keyword>
<dbReference type="SMART" id="SM00267">
    <property type="entry name" value="GGDEF"/>
    <property type="match status" value="1"/>
</dbReference>
<keyword evidence="4 8" id="KW-0812">Transmembrane</keyword>
<dbReference type="InterPro" id="IPR050469">
    <property type="entry name" value="Diguanylate_Cyclase"/>
</dbReference>
<keyword evidence="3" id="KW-1003">Cell membrane</keyword>